<protein>
    <recommendedName>
        <fullName evidence="3">IS982 family transposase</fullName>
    </recommendedName>
</protein>
<accession>A0ABT4PEZ0</accession>
<gene>
    <name evidence="1" type="ORF">O6P32_02565</name>
</gene>
<evidence type="ECO:0008006" key="3">
    <source>
        <dbReference type="Google" id="ProtNLM"/>
    </source>
</evidence>
<sequence length="79" mass="9547">MIEDKNTKHRNKLNRMSDAEVIVILILFHSGGFRCFKHYYKEYICKHLKYLFPCQVSYNRFVELEKEVLLLPFSSRKSC</sequence>
<organism evidence="1 2">
    <name type="scientific">Phocaeicola acetigenes</name>
    <dbReference type="NCBI Taxonomy" id="3016083"/>
    <lineage>
        <taxon>Bacteria</taxon>
        <taxon>Pseudomonadati</taxon>
        <taxon>Bacteroidota</taxon>
        <taxon>Bacteroidia</taxon>
        <taxon>Bacteroidales</taxon>
        <taxon>Bacteroidaceae</taxon>
        <taxon>Phocaeicola</taxon>
    </lineage>
</organism>
<evidence type="ECO:0000313" key="2">
    <source>
        <dbReference type="Proteomes" id="UP001141933"/>
    </source>
</evidence>
<evidence type="ECO:0000313" key="1">
    <source>
        <dbReference type="EMBL" id="MCZ8371588.1"/>
    </source>
</evidence>
<dbReference type="EMBL" id="JAPZVM010000001">
    <property type="protein sequence ID" value="MCZ8371588.1"/>
    <property type="molecule type" value="Genomic_DNA"/>
</dbReference>
<keyword evidence="2" id="KW-1185">Reference proteome</keyword>
<name>A0ABT4PEZ0_9BACT</name>
<dbReference type="Proteomes" id="UP001141933">
    <property type="component" value="Unassembled WGS sequence"/>
</dbReference>
<comment type="caution">
    <text evidence="1">The sequence shown here is derived from an EMBL/GenBank/DDBJ whole genome shotgun (WGS) entry which is preliminary data.</text>
</comment>
<reference evidence="1" key="1">
    <citation type="submission" date="2022-12" db="EMBL/GenBank/DDBJ databases">
        <title>Phocaeicola acetigenes sp. nov., isolated feces from a healthy human.</title>
        <authorList>
            <person name="Do H."/>
            <person name="Ha Y.B."/>
            <person name="Kim J.-S."/>
            <person name="Suh M.K."/>
            <person name="Kim H.S."/>
            <person name="Lee J.-S."/>
        </authorList>
    </citation>
    <scope>NUCLEOTIDE SEQUENCE</scope>
    <source>
        <strain evidence="1">KGMB11183</strain>
    </source>
</reference>
<proteinExistence type="predicted"/>